<feature type="binding site" evidence="3">
    <location>
        <position position="56"/>
    </location>
    <ligand>
        <name>Cu cation</name>
        <dbReference type="ChEBI" id="CHEBI:23378"/>
    </ligand>
</feature>
<keyword evidence="2 3" id="KW-0186">Copper</keyword>
<dbReference type="FunFam" id="3.40.30.10:FF:000013">
    <property type="entry name" value="Blast:Protein SCO1 homolog, mitochondrial"/>
    <property type="match status" value="1"/>
</dbReference>
<reference evidence="6 7" key="1">
    <citation type="submission" date="2016-04" db="EMBL/GenBank/DDBJ databases">
        <title>Draft genome sequence of freshwater magnetotactic bacteria Magnetospirillum marisnigri SP-1 and Magnetospirillum moscoviense BB-1.</title>
        <authorList>
            <person name="Koziaeva V."/>
            <person name="Dziuba M.V."/>
            <person name="Ivanov T.M."/>
            <person name="Kuznetsov B."/>
            <person name="Grouzdev D.S."/>
        </authorList>
    </citation>
    <scope>NUCLEOTIDE SEQUENCE [LARGE SCALE GENOMIC DNA]</scope>
    <source>
        <strain evidence="6 7">BB-1</strain>
    </source>
</reference>
<dbReference type="PANTHER" id="PTHR12151">
    <property type="entry name" value="ELECTRON TRANSPORT PROTIN SCO1/SENC FAMILY MEMBER"/>
    <property type="match status" value="1"/>
</dbReference>
<dbReference type="EMBL" id="LWQU01000163">
    <property type="protein sequence ID" value="OAN47898.1"/>
    <property type="molecule type" value="Genomic_DNA"/>
</dbReference>
<keyword evidence="7" id="KW-1185">Reference proteome</keyword>
<feature type="signal peptide" evidence="5">
    <location>
        <begin position="1"/>
        <end position="20"/>
    </location>
</feature>
<comment type="similarity">
    <text evidence="1">Belongs to the SCO1/2 family.</text>
</comment>
<keyword evidence="5" id="KW-0732">Signal</keyword>
<evidence type="ECO:0000256" key="2">
    <source>
        <dbReference type="ARBA" id="ARBA00023008"/>
    </source>
</evidence>
<evidence type="ECO:0000313" key="6">
    <source>
        <dbReference type="EMBL" id="OAN47898.1"/>
    </source>
</evidence>
<feature type="disulfide bond" description="Redox-active" evidence="4">
    <location>
        <begin position="56"/>
        <end position="60"/>
    </location>
</feature>
<feature type="chain" id="PRO_5008091965" description="Electron transporter SenC" evidence="5">
    <location>
        <begin position="21"/>
        <end position="188"/>
    </location>
</feature>
<evidence type="ECO:0008006" key="8">
    <source>
        <dbReference type="Google" id="ProtNLM"/>
    </source>
</evidence>
<dbReference type="CDD" id="cd02968">
    <property type="entry name" value="SCO"/>
    <property type="match status" value="1"/>
</dbReference>
<evidence type="ECO:0000256" key="3">
    <source>
        <dbReference type="PIRSR" id="PIRSR603782-1"/>
    </source>
</evidence>
<evidence type="ECO:0000256" key="4">
    <source>
        <dbReference type="PIRSR" id="PIRSR603782-2"/>
    </source>
</evidence>
<name>A0A178MID9_9PROT</name>
<gene>
    <name evidence="6" type="ORF">A6A05_03480</name>
</gene>
<dbReference type="InterPro" id="IPR003782">
    <property type="entry name" value="SCO1/SenC"/>
</dbReference>
<accession>A0A178MID9</accession>
<evidence type="ECO:0000313" key="7">
    <source>
        <dbReference type="Proteomes" id="UP000078543"/>
    </source>
</evidence>
<comment type="caution">
    <text evidence="6">The sequence shown here is derived from an EMBL/GenBank/DDBJ whole genome shotgun (WGS) entry which is preliminary data.</text>
</comment>
<dbReference type="GO" id="GO:0046872">
    <property type="term" value="F:metal ion binding"/>
    <property type="evidence" value="ECO:0007669"/>
    <property type="project" value="UniProtKB-KW"/>
</dbReference>
<keyword evidence="4" id="KW-1015">Disulfide bond</keyword>
<dbReference type="InterPro" id="IPR036249">
    <property type="entry name" value="Thioredoxin-like_sf"/>
</dbReference>
<organism evidence="6 7">
    <name type="scientific">Magnetospirillum moscoviense</name>
    <dbReference type="NCBI Taxonomy" id="1437059"/>
    <lineage>
        <taxon>Bacteria</taxon>
        <taxon>Pseudomonadati</taxon>
        <taxon>Pseudomonadota</taxon>
        <taxon>Alphaproteobacteria</taxon>
        <taxon>Rhodospirillales</taxon>
        <taxon>Rhodospirillaceae</taxon>
        <taxon>Magnetospirillum</taxon>
    </lineage>
</organism>
<feature type="binding site" evidence="3">
    <location>
        <position position="60"/>
    </location>
    <ligand>
        <name>Cu cation</name>
        <dbReference type="ChEBI" id="CHEBI:23378"/>
    </ligand>
</feature>
<dbReference type="RefSeq" id="WP_068503116.1">
    <property type="nucleotide sequence ID" value="NZ_LWQU01000163.1"/>
</dbReference>
<dbReference type="Gene3D" id="3.40.30.10">
    <property type="entry name" value="Glutaredoxin"/>
    <property type="match status" value="1"/>
</dbReference>
<protein>
    <recommendedName>
        <fullName evidence="8">Electron transporter SenC</fullName>
    </recommendedName>
</protein>
<sequence>MQRLFAILIATALFAGTAGAQELTGRFLLDSHDGGRVTDQSFAGKVRMMTFGYTFCPDICPTTLSTMAAAIDALGAKASQVVPIFVTVDPKRDTASHLKEYVQAFGPSFVGLTGTTEMVEAAAKAFKVRYKLHPPMTADPDNYLVDHSAGIYIMDRDGRFVAKLGHLSAPEDVAERLAQVIDGKEKAR</sequence>
<dbReference type="STRING" id="1437059.A6A05_03480"/>
<proteinExistence type="inferred from homology"/>
<dbReference type="Proteomes" id="UP000078543">
    <property type="component" value="Unassembled WGS sequence"/>
</dbReference>
<dbReference type="PANTHER" id="PTHR12151:SF25">
    <property type="entry name" value="LINALOOL DEHYDRATASE_ISOMERASE DOMAIN-CONTAINING PROTEIN"/>
    <property type="match status" value="1"/>
</dbReference>
<dbReference type="SUPFAM" id="SSF52833">
    <property type="entry name" value="Thioredoxin-like"/>
    <property type="match status" value="1"/>
</dbReference>
<dbReference type="AlphaFoldDB" id="A0A178MID9"/>
<keyword evidence="3" id="KW-0479">Metal-binding</keyword>
<evidence type="ECO:0000256" key="1">
    <source>
        <dbReference type="ARBA" id="ARBA00010996"/>
    </source>
</evidence>
<feature type="binding site" evidence="3">
    <location>
        <position position="147"/>
    </location>
    <ligand>
        <name>Cu cation</name>
        <dbReference type="ChEBI" id="CHEBI:23378"/>
    </ligand>
</feature>
<dbReference type="Pfam" id="PF02630">
    <property type="entry name" value="SCO1-SenC"/>
    <property type="match status" value="1"/>
</dbReference>
<evidence type="ECO:0000256" key="5">
    <source>
        <dbReference type="SAM" id="SignalP"/>
    </source>
</evidence>